<keyword evidence="1" id="KW-0812">Transmembrane</keyword>
<keyword evidence="1" id="KW-0472">Membrane</keyword>
<dbReference type="RefSeq" id="WP_348029055.1">
    <property type="nucleotide sequence ID" value="NZ_CP129113.1"/>
</dbReference>
<dbReference type="PANTHER" id="PTHR40070:SF1">
    <property type="entry name" value="UPF0478 PROTEIN YTXG"/>
    <property type="match status" value="1"/>
</dbReference>
<accession>A0ABY9L039</accession>
<dbReference type="EMBL" id="CP129113">
    <property type="protein sequence ID" value="WLV25267.1"/>
    <property type="molecule type" value="Genomic_DNA"/>
</dbReference>
<keyword evidence="3" id="KW-1185">Reference proteome</keyword>
<evidence type="ECO:0000256" key="1">
    <source>
        <dbReference type="SAM" id="Phobius"/>
    </source>
</evidence>
<dbReference type="Proteomes" id="UP001180087">
    <property type="component" value="Chromosome"/>
</dbReference>
<evidence type="ECO:0000313" key="2">
    <source>
        <dbReference type="EMBL" id="WLV25267.1"/>
    </source>
</evidence>
<dbReference type="PANTHER" id="PTHR40070">
    <property type="entry name" value="UPF0478 PROTEIN YTXG"/>
    <property type="match status" value="1"/>
</dbReference>
<dbReference type="InterPro" id="IPR009293">
    <property type="entry name" value="UPF0478"/>
</dbReference>
<evidence type="ECO:0000313" key="3">
    <source>
        <dbReference type="Proteomes" id="UP001180087"/>
    </source>
</evidence>
<gene>
    <name evidence="2" type="ORF">QR721_03280</name>
</gene>
<reference evidence="2" key="1">
    <citation type="submission" date="2023-06" db="EMBL/GenBank/DDBJ databases">
        <title>A Treasure from Seagulls: Isolation and Description of Aciduricobacillus qingdaonensis gen. nov., sp. nov., a Rare Obligately Uric Acid-utilizing Member in the Family Bacillaceae.</title>
        <authorList>
            <person name="Liu W."/>
            <person name="Wang B."/>
        </authorList>
    </citation>
    <scope>NUCLEOTIDE SEQUENCE</scope>
    <source>
        <strain evidence="2">44XB</strain>
    </source>
</reference>
<organism evidence="2 3">
    <name type="scientific">Aciduricibacillus chroicocephali</name>
    <dbReference type="NCBI Taxonomy" id="3054939"/>
    <lineage>
        <taxon>Bacteria</taxon>
        <taxon>Bacillati</taxon>
        <taxon>Bacillota</taxon>
        <taxon>Bacilli</taxon>
        <taxon>Bacillales</taxon>
        <taxon>Bacillaceae</taxon>
        <taxon>Aciduricibacillus</taxon>
    </lineage>
</organism>
<protein>
    <submittedName>
        <fullName evidence="2">DUF948 domain-containing protein</fullName>
    </submittedName>
</protein>
<name>A0ABY9L039_9BACI</name>
<proteinExistence type="predicted"/>
<sequence>MLWLGIGVLVIGVALLIISIVLIKPLGKVSDLLDSLKETTDKLPNTIDNVTSQATDVMHTANSTLNDVNGKVAELTPVFDILGDAGRASQKLSVTAVEATDALKTNVLEGKHVNDKESLNGFYGLLSLGYYLYEKRKTIKDTMKQTSSTQ</sequence>
<keyword evidence="1" id="KW-1133">Transmembrane helix</keyword>
<dbReference type="Pfam" id="PF06103">
    <property type="entry name" value="DUF948"/>
    <property type="match status" value="1"/>
</dbReference>
<feature type="transmembrane region" description="Helical" evidence="1">
    <location>
        <begin position="6"/>
        <end position="23"/>
    </location>
</feature>